<reference evidence="1" key="1">
    <citation type="submission" date="2023-04" db="EMBL/GenBank/DDBJ databases">
        <title>Draft Genome sequencing of Naganishia species isolated from polar environments using Oxford Nanopore Technology.</title>
        <authorList>
            <person name="Leo P."/>
            <person name="Venkateswaran K."/>
        </authorList>
    </citation>
    <scope>NUCLEOTIDE SEQUENCE</scope>
    <source>
        <strain evidence="1">MNA-CCFEE 5423</strain>
    </source>
</reference>
<evidence type="ECO:0000313" key="1">
    <source>
        <dbReference type="EMBL" id="KAJ9101901.1"/>
    </source>
</evidence>
<accession>A0ACC2VRZ9</accession>
<dbReference type="Proteomes" id="UP001227268">
    <property type="component" value="Unassembled WGS sequence"/>
</dbReference>
<organism evidence="1 2">
    <name type="scientific">Naganishia friedmannii</name>
    <dbReference type="NCBI Taxonomy" id="89922"/>
    <lineage>
        <taxon>Eukaryota</taxon>
        <taxon>Fungi</taxon>
        <taxon>Dikarya</taxon>
        <taxon>Basidiomycota</taxon>
        <taxon>Agaricomycotina</taxon>
        <taxon>Tremellomycetes</taxon>
        <taxon>Filobasidiales</taxon>
        <taxon>Filobasidiaceae</taxon>
        <taxon>Naganishia</taxon>
    </lineage>
</organism>
<comment type="caution">
    <text evidence="1">The sequence shown here is derived from an EMBL/GenBank/DDBJ whole genome shotgun (WGS) entry which is preliminary data.</text>
</comment>
<name>A0ACC2VRZ9_9TREE</name>
<sequence length="508" mass="55595">MAVMHDTDLHLVPGRSVGEFQLGDSLWHVLETMRANKVRYGGTSVRWDREDPTSPVIVDVPPGIRLVFPHTNSPHQQLLQLIALQLDSTATSDSKHDGDSPTTPIPWRSAYPGSLKLIYDNKHFATINSSKQTQQSEKERLTRSKITQFFGTTFSRRSPAPTSSMAVAGKAPSSNRSSPLPMREAEIRYPSIVFQLHPTTDGVEAVDAIIVVPPGREESVQPGRVWEVLDGRMQNRGISGWDAFAAISGEEVGLQGTIAWCEIQPHHGILLHINSSNSQSNATVSTRTTPYMVELWKTTGQDLLCDLGPPGRKYWKDDEGFAGRFGTTGQGTGAGAERLDGGGEHERKTSRGCWWNYFHLGLDFLVEELGVGKVMKIMVHSNIPGTAQFQTHARCPWTIRKPTTVSASAAPPISFKDLGYLSLSNTLDEFTAAFEVPASRRERINGDTSAAKVGGGRARTEMSTVLLDRLDEAFMSGIQDIEPSRLLALDGMILEEASGVGITSVLLH</sequence>
<evidence type="ECO:0000313" key="2">
    <source>
        <dbReference type="Proteomes" id="UP001227268"/>
    </source>
</evidence>
<dbReference type="EMBL" id="JASBWT010000009">
    <property type="protein sequence ID" value="KAJ9101901.1"/>
    <property type="molecule type" value="Genomic_DNA"/>
</dbReference>
<keyword evidence="2" id="KW-1185">Reference proteome</keyword>
<gene>
    <name evidence="1" type="ORF">QFC21_003241</name>
</gene>
<protein>
    <submittedName>
        <fullName evidence="1">Uncharacterized protein</fullName>
    </submittedName>
</protein>
<proteinExistence type="predicted"/>